<feature type="domain" description="PLD phosphodiesterase" evidence="13">
    <location>
        <begin position="212"/>
        <end position="239"/>
    </location>
</feature>
<dbReference type="Pfam" id="PF13091">
    <property type="entry name" value="PLDc_2"/>
    <property type="match status" value="2"/>
</dbReference>
<evidence type="ECO:0000256" key="8">
    <source>
        <dbReference type="ARBA" id="ARBA00023098"/>
    </source>
</evidence>
<dbReference type="PANTHER" id="PTHR21248">
    <property type="entry name" value="CARDIOLIPIN SYNTHASE"/>
    <property type="match status" value="1"/>
</dbReference>
<evidence type="ECO:0000256" key="4">
    <source>
        <dbReference type="ARBA" id="ARBA00022679"/>
    </source>
</evidence>
<dbReference type="SUPFAM" id="SSF56024">
    <property type="entry name" value="Phospholipase D/nuclease"/>
    <property type="match status" value="2"/>
</dbReference>
<dbReference type="PANTHER" id="PTHR21248:SF22">
    <property type="entry name" value="PHOSPHOLIPASE D"/>
    <property type="match status" value="1"/>
</dbReference>
<dbReference type="InterPro" id="IPR025202">
    <property type="entry name" value="PLD-like_dom"/>
</dbReference>
<comment type="caution">
    <text evidence="14">The sequence shown here is derived from an EMBL/GenBank/DDBJ whole genome shotgun (WGS) entry which is preliminary data.</text>
</comment>
<dbReference type="GO" id="GO:0032049">
    <property type="term" value="P:cardiolipin biosynthetic process"/>
    <property type="evidence" value="ECO:0007669"/>
    <property type="project" value="InterPro"/>
</dbReference>
<dbReference type="AlphaFoldDB" id="A0A0F9Y2H3"/>
<dbReference type="InterPro" id="IPR001736">
    <property type="entry name" value="PLipase_D/transphosphatidylase"/>
</dbReference>
<gene>
    <name evidence="14" type="ORF">LCGC14_0070950</name>
</gene>
<evidence type="ECO:0000256" key="5">
    <source>
        <dbReference type="ARBA" id="ARBA00022692"/>
    </source>
</evidence>
<keyword evidence="9 12" id="KW-0472">Membrane</keyword>
<dbReference type="CDD" id="cd09110">
    <property type="entry name" value="PLDc_CLS_1"/>
    <property type="match status" value="1"/>
</dbReference>
<dbReference type="Gene3D" id="3.30.870.10">
    <property type="entry name" value="Endonuclease Chain A"/>
    <property type="match status" value="2"/>
</dbReference>
<dbReference type="EMBL" id="LAZR01000017">
    <property type="protein sequence ID" value="KKO06082.1"/>
    <property type="molecule type" value="Genomic_DNA"/>
</dbReference>
<keyword evidence="4" id="KW-0808">Transferase</keyword>
<organism evidence="14">
    <name type="scientific">marine sediment metagenome</name>
    <dbReference type="NCBI Taxonomy" id="412755"/>
    <lineage>
        <taxon>unclassified sequences</taxon>
        <taxon>metagenomes</taxon>
        <taxon>ecological metagenomes</taxon>
    </lineage>
</organism>
<evidence type="ECO:0000256" key="10">
    <source>
        <dbReference type="ARBA" id="ARBA00023209"/>
    </source>
</evidence>
<proteinExistence type="predicted"/>
<keyword evidence="10" id="KW-0594">Phospholipid biosynthesis</keyword>
<feature type="transmembrane region" description="Helical" evidence="12">
    <location>
        <begin position="31"/>
        <end position="52"/>
    </location>
</feature>
<reference evidence="14" key="1">
    <citation type="journal article" date="2015" name="Nature">
        <title>Complex archaea that bridge the gap between prokaryotes and eukaryotes.</title>
        <authorList>
            <person name="Spang A."/>
            <person name="Saw J.H."/>
            <person name="Jorgensen S.L."/>
            <person name="Zaremba-Niedzwiedzka K."/>
            <person name="Martijn J."/>
            <person name="Lind A.E."/>
            <person name="van Eijk R."/>
            <person name="Schleper C."/>
            <person name="Guy L."/>
            <person name="Ettema T.J."/>
        </authorList>
    </citation>
    <scope>NUCLEOTIDE SEQUENCE</scope>
</reference>
<evidence type="ECO:0000256" key="1">
    <source>
        <dbReference type="ARBA" id="ARBA00004651"/>
    </source>
</evidence>
<keyword evidence="2" id="KW-1003">Cell membrane</keyword>
<dbReference type="GO" id="GO:0008808">
    <property type="term" value="F:cardiolipin synthase activity"/>
    <property type="evidence" value="ECO:0007669"/>
    <property type="project" value="InterPro"/>
</dbReference>
<dbReference type="InterPro" id="IPR027379">
    <property type="entry name" value="CLS_N"/>
</dbReference>
<dbReference type="CDD" id="cd09112">
    <property type="entry name" value="PLDc_CLS_2"/>
    <property type="match status" value="1"/>
</dbReference>
<evidence type="ECO:0000256" key="9">
    <source>
        <dbReference type="ARBA" id="ARBA00023136"/>
    </source>
</evidence>
<evidence type="ECO:0000256" key="2">
    <source>
        <dbReference type="ARBA" id="ARBA00022475"/>
    </source>
</evidence>
<feature type="transmembrane region" description="Helical" evidence="12">
    <location>
        <begin position="7"/>
        <end position="25"/>
    </location>
</feature>
<keyword evidence="11" id="KW-1208">Phospholipid metabolism</keyword>
<keyword evidence="3" id="KW-0444">Lipid biosynthesis</keyword>
<evidence type="ECO:0000256" key="3">
    <source>
        <dbReference type="ARBA" id="ARBA00022516"/>
    </source>
</evidence>
<dbReference type="SMART" id="SM00155">
    <property type="entry name" value="PLDc"/>
    <property type="match status" value="2"/>
</dbReference>
<evidence type="ECO:0000259" key="13">
    <source>
        <dbReference type="PROSITE" id="PS50035"/>
    </source>
</evidence>
<keyword evidence="8" id="KW-0443">Lipid metabolism</keyword>
<evidence type="ECO:0000256" key="6">
    <source>
        <dbReference type="ARBA" id="ARBA00022737"/>
    </source>
</evidence>
<dbReference type="InterPro" id="IPR022924">
    <property type="entry name" value="Cardiolipin_synthase"/>
</dbReference>
<keyword evidence="6" id="KW-0677">Repeat</keyword>
<evidence type="ECO:0000256" key="12">
    <source>
        <dbReference type="SAM" id="Phobius"/>
    </source>
</evidence>
<evidence type="ECO:0000313" key="14">
    <source>
        <dbReference type="EMBL" id="KKO06082.1"/>
    </source>
</evidence>
<dbReference type="GO" id="GO:0005886">
    <property type="term" value="C:plasma membrane"/>
    <property type="evidence" value="ECO:0007669"/>
    <property type="project" value="UniProtKB-SubCell"/>
</dbReference>
<sequence length="475" mass="54580">MINTILWLAYIAVTLWSIVNIIFNGSKATKMISWSLSVIIFPFLGPLLYYLFGINRRKFKLFKLKQTEKRRLYSETYKELEGGEQSVHHFNDYKREKLASLIRKNSYFAPYEGNDISLLNSGEEAFGAIFKAIEEAKDFIHLQYYILEDGMLLDRFYDLFKKKVKEGVEIRMLYDSFGSNSMRGKRVRRFKDIGVKAYSTMPIRFGNLLFTLNYRNHRKIVIIDGKIGFTGGFNVSDKYLKPVSELGIWQDLHLRIKGPAVNSLQRVFVKDYHFAGKEELLLQDKYFPKVEPTGNTVTQIISSGPDSRYPAIMQQYLAMINIAEKSICIANPYFIPGEPVLEAIRIAALSGVKVTLLTPKISDSLLAQYSMFSTFEALLEVGANIYLRPDFSHSKVIIIDGEIVSVGSGNFDYRSFEHNFETNAIVYDDEKASEIEKLFTKHCTEDVKVDLEEFKNRSPFSKFLEGLAKFFSPLL</sequence>
<keyword evidence="7 12" id="KW-1133">Transmembrane helix</keyword>
<keyword evidence="5 12" id="KW-0812">Transmembrane</keyword>
<evidence type="ECO:0000256" key="11">
    <source>
        <dbReference type="ARBA" id="ARBA00023264"/>
    </source>
</evidence>
<dbReference type="PROSITE" id="PS50035">
    <property type="entry name" value="PLD"/>
    <property type="match status" value="2"/>
</dbReference>
<comment type="subcellular location">
    <subcellularLocation>
        <location evidence="1">Cell membrane</location>
        <topology evidence="1">Multi-pass membrane protein</topology>
    </subcellularLocation>
</comment>
<dbReference type="NCBIfam" id="TIGR04265">
    <property type="entry name" value="bac_cardiolipin"/>
    <property type="match status" value="1"/>
</dbReference>
<evidence type="ECO:0000256" key="7">
    <source>
        <dbReference type="ARBA" id="ARBA00022989"/>
    </source>
</evidence>
<protein>
    <recommendedName>
        <fullName evidence="13">PLD phosphodiesterase domain-containing protein</fullName>
    </recommendedName>
</protein>
<name>A0A0F9Y2H3_9ZZZZ</name>
<dbReference type="Pfam" id="PF13396">
    <property type="entry name" value="PLDc_N"/>
    <property type="match status" value="1"/>
</dbReference>
<feature type="domain" description="PLD phosphodiesterase" evidence="13">
    <location>
        <begin position="388"/>
        <end position="415"/>
    </location>
</feature>
<accession>A0A0F9Y2H3</accession>